<feature type="region of interest" description="Disordered" evidence="1">
    <location>
        <begin position="102"/>
        <end position="126"/>
    </location>
</feature>
<dbReference type="Proteomes" id="UP001154282">
    <property type="component" value="Unassembled WGS sequence"/>
</dbReference>
<evidence type="ECO:0000313" key="3">
    <source>
        <dbReference type="Proteomes" id="UP001154282"/>
    </source>
</evidence>
<protein>
    <submittedName>
        <fullName evidence="2">Uncharacterized protein</fullName>
    </submittedName>
</protein>
<comment type="caution">
    <text evidence="2">The sequence shown here is derived from an EMBL/GenBank/DDBJ whole genome shotgun (WGS) entry which is preliminary data.</text>
</comment>
<accession>A0AAV0I8X0</accession>
<proteinExistence type="predicted"/>
<evidence type="ECO:0000256" key="1">
    <source>
        <dbReference type="SAM" id="MobiDB-lite"/>
    </source>
</evidence>
<organism evidence="2 3">
    <name type="scientific">Linum tenue</name>
    <dbReference type="NCBI Taxonomy" id="586396"/>
    <lineage>
        <taxon>Eukaryota</taxon>
        <taxon>Viridiplantae</taxon>
        <taxon>Streptophyta</taxon>
        <taxon>Embryophyta</taxon>
        <taxon>Tracheophyta</taxon>
        <taxon>Spermatophyta</taxon>
        <taxon>Magnoliopsida</taxon>
        <taxon>eudicotyledons</taxon>
        <taxon>Gunneridae</taxon>
        <taxon>Pentapetalae</taxon>
        <taxon>rosids</taxon>
        <taxon>fabids</taxon>
        <taxon>Malpighiales</taxon>
        <taxon>Linaceae</taxon>
        <taxon>Linum</taxon>
    </lineage>
</organism>
<feature type="region of interest" description="Disordered" evidence="1">
    <location>
        <begin position="142"/>
        <end position="176"/>
    </location>
</feature>
<keyword evidence="3" id="KW-1185">Reference proteome</keyword>
<sequence>MLKALGFSSPDEIIRLADLYKVKGAYKLDSQVLTATYKGCIEIILLCILEHGPLFLHPWIMWAAALVPEVVSCAEGSDEVAQKILVNGLEPRPSRYEVVNSKPRRFSRTPDDPVTPPFHPPTRRSSRTRVPILAVVQSIQRKVPRPTRAIPPDQPASRGPRQPGPESCGSRCPCSRSCRPALRRDRDLLALHRPPRVDHAVLEDGGGVAEDEVHRAVDVALSVELALGVDVERVLVALDAALVEYRPVGVRSEGHRLVVLWTGGVAEGDAAGDESGAVHRCNCVRADGLGDRVFLIRSGRGLCHGQVFSFH</sequence>
<reference evidence="2" key="1">
    <citation type="submission" date="2022-08" db="EMBL/GenBank/DDBJ databases">
        <authorList>
            <person name="Gutierrez-Valencia J."/>
        </authorList>
    </citation>
    <scope>NUCLEOTIDE SEQUENCE</scope>
</reference>
<dbReference type="EMBL" id="CAMGYJ010000003">
    <property type="protein sequence ID" value="CAI0393957.1"/>
    <property type="molecule type" value="Genomic_DNA"/>
</dbReference>
<name>A0AAV0I8X0_9ROSI</name>
<dbReference type="AlphaFoldDB" id="A0AAV0I8X0"/>
<feature type="compositionally biased region" description="Low complexity" evidence="1">
    <location>
        <begin position="164"/>
        <end position="176"/>
    </location>
</feature>
<gene>
    <name evidence="2" type="ORF">LITE_LOCUS8149</name>
</gene>
<evidence type="ECO:0000313" key="2">
    <source>
        <dbReference type="EMBL" id="CAI0393957.1"/>
    </source>
</evidence>